<evidence type="ECO:0000256" key="1">
    <source>
        <dbReference type="SAM" id="Phobius"/>
    </source>
</evidence>
<keyword evidence="1" id="KW-0472">Membrane</keyword>
<dbReference type="RefSeq" id="WP_122917259.1">
    <property type="nucleotide sequence ID" value="NZ_RHHQ01000007.1"/>
</dbReference>
<proteinExistence type="predicted"/>
<dbReference type="PANTHER" id="PTHR37305">
    <property type="entry name" value="INTEGRAL MEMBRANE PROTEIN-RELATED"/>
    <property type="match status" value="1"/>
</dbReference>
<dbReference type="PANTHER" id="PTHR37305:SF1">
    <property type="entry name" value="MEMBRANE PROTEIN"/>
    <property type="match status" value="1"/>
</dbReference>
<reference evidence="2 3" key="1">
    <citation type="submission" date="2018-10" db="EMBL/GenBank/DDBJ databases">
        <title>Phylogenomics of Brevibacillus.</title>
        <authorList>
            <person name="Dunlap C."/>
        </authorList>
    </citation>
    <scope>NUCLEOTIDE SEQUENCE [LARGE SCALE GENOMIC DNA]</scope>
    <source>
        <strain evidence="2 3">JCM 15716</strain>
    </source>
</reference>
<keyword evidence="3" id="KW-1185">Reference proteome</keyword>
<feature type="transmembrane region" description="Helical" evidence="1">
    <location>
        <begin position="12"/>
        <end position="36"/>
    </location>
</feature>
<protein>
    <submittedName>
        <fullName evidence="2">ABC transporter permease</fullName>
    </submittedName>
</protein>
<evidence type="ECO:0000313" key="3">
    <source>
        <dbReference type="Proteomes" id="UP000271031"/>
    </source>
</evidence>
<sequence length="316" mass="34961">MIKLISNEFMKLFFRRGVLISLVIFVVLTVGTNIAVQRLDDALNSRADWHQTVQSQIQDMKTQLASSSALTPERRTELANEIKAQEYALAHDIDPNPVNIWRGLDNSLFLSSVIGLFMVVFASGILTKEFEWGTIKLLLTRPPTRTKIYMSKFLTLVLTAAGMYVLLLVVSFLTSMFTYGFAQMGQPIVSVGKTGEIALTSPIVPVLANAGFRFIETFILLTIAYALSILLGNNSAAIVITLVLSVSGGPLSFFVERYTWLKYYLFLHADLSGYAEGNPPVPGMGIASSLSIIAAYLLILLVSSWFVFRRRDLASK</sequence>
<keyword evidence="1" id="KW-1133">Transmembrane helix</keyword>
<name>A0A3M8DSA3_9BACL</name>
<dbReference type="Proteomes" id="UP000271031">
    <property type="component" value="Unassembled WGS sequence"/>
</dbReference>
<dbReference type="Pfam" id="PF12679">
    <property type="entry name" value="ABC2_membrane_2"/>
    <property type="match status" value="1"/>
</dbReference>
<evidence type="ECO:0000313" key="2">
    <source>
        <dbReference type="EMBL" id="RNB90331.1"/>
    </source>
</evidence>
<dbReference type="EMBL" id="RHHQ01000007">
    <property type="protein sequence ID" value="RNB90331.1"/>
    <property type="molecule type" value="Genomic_DNA"/>
</dbReference>
<keyword evidence="1" id="KW-0812">Transmembrane</keyword>
<gene>
    <name evidence="2" type="ORF">EDM56_07390</name>
</gene>
<feature type="transmembrane region" description="Helical" evidence="1">
    <location>
        <begin position="148"/>
        <end position="173"/>
    </location>
</feature>
<organism evidence="2 3">
    <name type="scientific">Brevibacillus fluminis</name>
    <dbReference type="NCBI Taxonomy" id="511487"/>
    <lineage>
        <taxon>Bacteria</taxon>
        <taxon>Bacillati</taxon>
        <taxon>Bacillota</taxon>
        <taxon>Bacilli</taxon>
        <taxon>Bacillales</taxon>
        <taxon>Paenibacillaceae</taxon>
        <taxon>Brevibacillus</taxon>
    </lineage>
</organism>
<dbReference type="GO" id="GO:0005886">
    <property type="term" value="C:plasma membrane"/>
    <property type="evidence" value="ECO:0007669"/>
    <property type="project" value="UniProtKB-SubCell"/>
</dbReference>
<feature type="transmembrane region" description="Helical" evidence="1">
    <location>
        <begin position="237"/>
        <end position="255"/>
    </location>
</feature>
<feature type="transmembrane region" description="Helical" evidence="1">
    <location>
        <begin position="286"/>
        <end position="308"/>
    </location>
</feature>
<dbReference type="OrthoDB" id="8613028at2"/>
<dbReference type="AlphaFoldDB" id="A0A3M8DSA3"/>
<comment type="caution">
    <text evidence="2">The sequence shown here is derived from an EMBL/GenBank/DDBJ whole genome shotgun (WGS) entry which is preliminary data.</text>
</comment>
<accession>A0A3M8DSA3</accession>
<dbReference type="GO" id="GO:0140359">
    <property type="term" value="F:ABC-type transporter activity"/>
    <property type="evidence" value="ECO:0007669"/>
    <property type="project" value="InterPro"/>
</dbReference>
<feature type="transmembrane region" description="Helical" evidence="1">
    <location>
        <begin position="108"/>
        <end position="127"/>
    </location>
</feature>
<feature type="transmembrane region" description="Helical" evidence="1">
    <location>
        <begin position="210"/>
        <end position="230"/>
    </location>
</feature>